<accession>A0A165WXK0</accession>
<protein>
    <submittedName>
        <fullName evidence="1">Uncharacterized protein</fullName>
    </submittedName>
</protein>
<dbReference type="OrthoDB" id="3038309at2759"/>
<evidence type="ECO:0000313" key="1">
    <source>
        <dbReference type="EMBL" id="KZP08007.1"/>
    </source>
</evidence>
<name>A0A165WXK0_9AGAM</name>
<keyword evidence="3" id="KW-1185">Reference proteome</keyword>
<dbReference type="EMBL" id="KV417616">
    <property type="protein sequence ID" value="KZP14504.1"/>
    <property type="molecule type" value="Genomic_DNA"/>
</dbReference>
<reference evidence="1 3" key="1">
    <citation type="journal article" date="2016" name="Mol. Biol. Evol.">
        <title>Comparative Genomics of Early-Diverging Mushroom-Forming Fungi Provides Insights into the Origins of Lignocellulose Decay Capabilities.</title>
        <authorList>
            <person name="Nagy L.G."/>
            <person name="Riley R."/>
            <person name="Tritt A."/>
            <person name="Adam C."/>
            <person name="Daum C."/>
            <person name="Floudas D."/>
            <person name="Sun H."/>
            <person name="Yadav J.S."/>
            <person name="Pangilinan J."/>
            <person name="Larsson K.H."/>
            <person name="Matsuura K."/>
            <person name="Barry K."/>
            <person name="Labutti K."/>
            <person name="Kuo R."/>
            <person name="Ohm R.A."/>
            <person name="Bhattacharya S.S."/>
            <person name="Shirouzu T."/>
            <person name="Yoshinaga Y."/>
            <person name="Martin F.M."/>
            <person name="Grigoriev I.V."/>
            <person name="Hibbett D.S."/>
        </authorList>
    </citation>
    <scope>NUCLEOTIDE SEQUENCE [LARGE SCALE GENOMIC DNA]</scope>
    <source>
        <strain evidence="1 3">CBS 109695</strain>
    </source>
</reference>
<sequence length="129" mass="14459">MSLYNLSGRLSNHGRQKEALTAIQEAVDLHRDLAADELAFYNADLIDSLRWLTRCFTKVGSSSPFAWGNERNYRELAQVPHLVYRPYRSPPSELAFASRLGSLLLPTPCNAGSIDLIIDGQPFELARPK</sequence>
<dbReference type="Proteomes" id="UP000076532">
    <property type="component" value="Unassembled WGS sequence"/>
</dbReference>
<proteinExistence type="predicted"/>
<evidence type="ECO:0000313" key="3">
    <source>
        <dbReference type="Proteomes" id="UP000076532"/>
    </source>
</evidence>
<dbReference type="EMBL" id="KV417733">
    <property type="protein sequence ID" value="KZP08007.1"/>
    <property type="molecule type" value="Genomic_DNA"/>
</dbReference>
<gene>
    <name evidence="2" type="ORF">FIBSPDRAFT_896518</name>
    <name evidence="1" type="ORF">FIBSPDRAFT_901590</name>
</gene>
<evidence type="ECO:0000313" key="2">
    <source>
        <dbReference type="EMBL" id="KZP14504.1"/>
    </source>
</evidence>
<organism evidence="1 3">
    <name type="scientific">Athelia psychrophila</name>
    <dbReference type="NCBI Taxonomy" id="1759441"/>
    <lineage>
        <taxon>Eukaryota</taxon>
        <taxon>Fungi</taxon>
        <taxon>Dikarya</taxon>
        <taxon>Basidiomycota</taxon>
        <taxon>Agaricomycotina</taxon>
        <taxon>Agaricomycetes</taxon>
        <taxon>Agaricomycetidae</taxon>
        <taxon>Atheliales</taxon>
        <taxon>Atheliaceae</taxon>
        <taxon>Athelia</taxon>
    </lineage>
</organism>
<dbReference type="AlphaFoldDB" id="A0A165WXK0"/>